<organism evidence="1 2">
    <name type="scientific">Lasius platythorax</name>
    <dbReference type="NCBI Taxonomy" id="488582"/>
    <lineage>
        <taxon>Eukaryota</taxon>
        <taxon>Metazoa</taxon>
        <taxon>Ecdysozoa</taxon>
        <taxon>Arthropoda</taxon>
        <taxon>Hexapoda</taxon>
        <taxon>Insecta</taxon>
        <taxon>Pterygota</taxon>
        <taxon>Neoptera</taxon>
        <taxon>Endopterygota</taxon>
        <taxon>Hymenoptera</taxon>
        <taxon>Apocrita</taxon>
        <taxon>Aculeata</taxon>
        <taxon>Formicoidea</taxon>
        <taxon>Formicidae</taxon>
        <taxon>Formicinae</taxon>
        <taxon>Lasius</taxon>
        <taxon>Lasius</taxon>
    </lineage>
</organism>
<name>A0AAV2NSL0_9HYME</name>
<gene>
    <name evidence="1" type="ORF">LPLAT_LOCUS8595</name>
</gene>
<sequence>MTLERFIISRETNRFNSIHFNAFILTAIRLLPISVSPDHYPCSLEICSLWSAQTAASSTASTFARSGSSTSITSSSVGCLSFLISHHLISPFVDAERNSVLVLDVIQSAWFVEIFCASSEEMGKRSVSVTEITIWQRNGRLFGKRFAATTIAEIATAFTKRKSRGDP</sequence>
<protein>
    <submittedName>
        <fullName evidence="1">Uncharacterized protein</fullName>
    </submittedName>
</protein>
<dbReference type="Proteomes" id="UP001497644">
    <property type="component" value="Chromosome 4"/>
</dbReference>
<reference evidence="1" key="1">
    <citation type="submission" date="2024-04" db="EMBL/GenBank/DDBJ databases">
        <authorList>
            <consortium name="Molecular Ecology Group"/>
        </authorList>
    </citation>
    <scope>NUCLEOTIDE SEQUENCE</scope>
</reference>
<keyword evidence="2" id="KW-1185">Reference proteome</keyword>
<evidence type="ECO:0000313" key="1">
    <source>
        <dbReference type="EMBL" id="CAL1682711.1"/>
    </source>
</evidence>
<accession>A0AAV2NSL0</accession>
<evidence type="ECO:0000313" key="2">
    <source>
        <dbReference type="Proteomes" id="UP001497644"/>
    </source>
</evidence>
<dbReference type="AlphaFoldDB" id="A0AAV2NSL0"/>
<dbReference type="EMBL" id="OZ034827">
    <property type="protein sequence ID" value="CAL1682711.1"/>
    <property type="molecule type" value="Genomic_DNA"/>
</dbReference>
<proteinExistence type="predicted"/>